<reference evidence="12 13" key="1">
    <citation type="submission" date="2017-06" db="EMBL/GenBank/DDBJ databases">
        <title>Ant-infecting Ophiocordyceps genomes reveal a high diversity of potential behavioral manipulation genes and a possible major role for enterotoxins.</title>
        <authorList>
            <person name="De Bekker C."/>
            <person name="Evans H.C."/>
            <person name="Brachmann A."/>
            <person name="Hughes D.P."/>
        </authorList>
    </citation>
    <scope>NUCLEOTIDE SEQUENCE [LARGE SCALE GENOMIC DNA]</scope>
    <source>
        <strain evidence="12 13">1348a</strain>
    </source>
</reference>
<dbReference type="InterPro" id="IPR003140">
    <property type="entry name" value="PLipase/COase/thioEstase"/>
</dbReference>
<dbReference type="OrthoDB" id="2418081at2759"/>
<evidence type="ECO:0000313" key="12">
    <source>
        <dbReference type="EMBL" id="PHH71918.1"/>
    </source>
</evidence>
<dbReference type="PANTHER" id="PTHR10655:SF17">
    <property type="entry name" value="LYSOPHOSPHOLIPASE-LIKE PROTEIN 1"/>
    <property type="match status" value="1"/>
</dbReference>
<feature type="compositionally biased region" description="Acidic residues" evidence="10">
    <location>
        <begin position="185"/>
        <end position="230"/>
    </location>
</feature>
<dbReference type="EMBL" id="NJEU01000631">
    <property type="protein sequence ID" value="PHH71918.1"/>
    <property type="molecule type" value="Genomic_DNA"/>
</dbReference>
<comment type="similarity">
    <text evidence="1">Belongs to the AB hydrolase superfamily. AB hydrolase 2 family.</text>
</comment>
<comment type="caution">
    <text evidence="12">The sequence shown here is derived from an EMBL/GenBank/DDBJ whole genome shotgun (WGS) entry which is preliminary data.</text>
</comment>
<name>A0A2C5Y1E9_9HYPO</name>
<sequence length="332" mass="37128">MAAACHRQPHLSTAFIVKPSAPHTHTVILLHDVASNGTMFGRDLMRLGKTSSNKTLDWLFPGVKFVFPSSPRLPCLALRKMRLSLWFDVARLDDPSFRQEIQRQGLCASTRHIAVLLHWEMRSVPADKIIIGGLGQGCALSLVLLLSLGFPIGGMIGMSGFLPFQYELEMDVGCHTGYQDSKDGNDDENGIYDDSGVDQDDLDYDSQSEDSDELPDDDDDDVDDDSDDDQVTQHPVVRAQIFERTLLQINSREHPCKERTSYQTPILLGHGVEDGSIPHSMGQKAAGAMRSLEYEVEWRSYTEFGHGYKVPAEIDDIVEFMRSKVGLEPRHH</sequence>
<dbReference type="PANTHER" id="PTHR10655">
    <property type="entry name" value="LYSOPHOSPHOLIPASE-RELATED"/>
    <property type="match status" value="1"/>
</dbReference>
<evidence type="ECO:0000259" key="11">
    <source>
        <dbReference type="Pfam" id="PF02230"/>
    </source>
</evidence>
<dbReference type="GO" id="GO:0006631">
    <property type="term" value="P:fatty acid metabolic process"/>
    <property type="evidence" value="ECO:0007669"/>
    <property type="project" value="UniProtKB-KW"/>
</dbReference>
<evidence type="ECO:0000256" key="10">
    <source>
        <dbReference type="SAM" id="MobiDB-lite"/>
    </source>
</evidence>
<dbReference type="Gene3D" id="3.40.50.1820">
    <property type="entry name" value="alpha/beta hydrolase"/>
    <property type="match status" value="1"/>
</dbReference>
<keyword evidence="6" id="KW-0276">Fatty acid metabolism</keyword>
<dbReference type="GO" id="GO:0008474">
    <property type="term" value="F:palmitoyl-(protein) hydrolase activity"/>
    <property type="evidence" value="ECO:0007669"/>
    <property type="project" value="UniProtKB-EC"/>
</dbReference>
<dbReference type="AlphaFoldDB" id="A0A2C5Y1E9"/>
<comment type="function">
    <text evidence="7">Hydrolyzes fatty acids from S-acylated cysteine residues in proteins with a strong preference for palmitoylated G-alpha proteins over other acyl substrates. Mediates the deacylation of G-alpha proteins such as GPA1 in vivo, but has weak or no activity toward palmitoylated Ras proteins. Has weak lysophospholipase activity in vitro; however such activity may not exist in vivo.</text>
</comment>
<evidence type="ECO:0000256" key="9">
    <source>
        <dbReference type="ARBA" id="ARBA00047337"/>
    </source>
</evidence>
<dbReference type="Proteomes" id="UP000224854">
    <property type="component" value="Unassembled WGS sequence"/>
</dbReference>
<dbReference type="EC" id="3.1.2.22" evidence="2"/>
<evidence type="ECO:0000256" key="3">
    <source>
        <dbReference type="ARBA" id="ARBA00014923"/>
    </source>
</evidence>
<dbReference type="Pfam" id="PF02230">
    <property type="entry name" value="Abhydrolase_2"/>
    <property type="match status" value="1"/>
</dbReference>
<keyword evidence="4" id="KW-0719">Serine esterase</keyword>
<evidence type="ECO:0000256" key="8">
    <source>
        <dbReference type="ARBA" id="ARBA00031195"/>
    </source>
</evidence>
<keyword evidence="13" id="KW-1185">Reference proteome</keyword>
<evidence type="ECO:0000313" key="13">
    <source>
        <dbReference type="Proteomes" id="UP000224854"/>
    </source>
</evidence>
<feature type="domain" description="Phospholipase/carboxylesterase/thioesterase" evidence="11">
    <location>
        <begin position="13"/>
        <end position="169"/>
    </location>
</feature>
<dbReference type="GO" id="GO:0052689">
    <property type="term" value="F:carboxylic ester hydrolase activity"/>
    <property type="evidence" value="ECO:0007669"/>
    <property type="project" value="UniProtKB-KW"/>
</dbReference>
<accession>A0A2C5Y1E9</accession>
<evidence type="ECO:0000256" key="6">
    <source>
        <dbReference type="ARBA" id="ARBA00022832"/>
    </source>
</evidence>
<evidence type="ECO:0000256" key="1">
    <source>
        <dbReference type="ARBA" id="ARBA00006499"/>
    </source>
</evidence>
<dbReference type="InterPro" id="IPR050565">
    <property type="entry name" value="LYPA1-2/EST-like"/>
</dbReference>
<proteinExistence type="inferred from homology"/>
<dbReference type="GO" id="GO:0005737">
    <property type="term" value="C:cytoplasm"/>
    <property type="evidence" value="ECO:0007669"/>
    <property type="project" value="TreeGrafter"/>
</dbReference>
<gene>
    <name evidence="12" type="ORF">CDD82_6271</name>
</gene>
<dbReference type="SUPFAM" id="SSF53474">
    <property type="entry name" value="alpha/beta-Hydrolases"/>
    <property type="match status" value="1"/>
</dbReference>
<evidence type="ECO:0000256" key="5">
    <source>
        <dbReference type="ARBA" id="ARBA00022801"/>
    </source>
</evidence>
<keyword evidence="5" id="KW-0378">Hydrolase</keyword>
<comment type="catalytic activity">
    <reaction evidence="9">
        <text>S-hexadecanoyl-L-cysteinyl-[protein] + H2O = L-cysteinyl-[protein] + hexadecanoate + H(+)</text>
        <dbReference type="Rhea" id="RHEA:19233"/>
        <dbReference type="Rhea" id="RHEA-COMP:10131"/>
        <dbReference type="Rhea" id="RHEA-COMP:11032"/>
        <dbReference type="ChEBI" id="CHEBI:7896"/>
        <dbReference type="ChEBI" id="CHEBI:15377"/>
        <dbReference type="ChEBI" id="CHEBI:15378"/>
        <dbReference type="ChEBI" id="CHEBI:29950"/>
        <dbReference type="ChEBI" id="CHEBI:74151"/>
        <dbReference type="EC" id="3.1.2.22"/>
    </reaction>
</comment>
<keyword evidence="6" id="KW-0443">Lipid metabolism</keyword>
<protein>
    <recommendedName>
        <fullName evidence="3">Acyl-protein thioesterase 1</fullName>
        <ecNumber evidence="2">3.1.2.22</ecNumber>
    </recommendedName>
    <alternativeName>
        <fullName evidence="8">Palmitoyl-protein hydrolase</fullName>
    </alternativeName>
</protein>
<evidence type="ECO:0000256" key="4">
    <source>
        <dbReference type="ARBA" id="ARBA00022487"/>
    </source>
</evidence>
<dbReference type="InterPro" id="IPR029058">
    <property type="entry name" value="AB_hydrolase_fold"/>
</dbReference>
<organism evidence="12 13">
    <name type="scientific">Ophiocordyceps australis</name>
    <dbReference type="NCBI Taxonomy" id="1399860"/>
    <lineage>
        <taxon>Eukaryota</taxon>
        <taxon>Fungi</taxon>
        <taxon>Dikarya</taxon>
        <taxon>Ascomycota</taxon>
        <taxon>Pezizomycotina</taxon>
        <taxon>Sordariomycetes</taxon>
        <taxon>Hypocreomycetidae</taxon>
        <taxon>Hypocreales</taxon>
        <taxon>Ophiocordycipitaceae</taxon>
        <taxon>Ophiocordyceps</taxon>
    </lineage>
</organism>
<feature type="region of interest" description="Disordered" evidence="10">
    <location>
        <begin position="177"/>
        <end position="235"/>
    </location>
</feature>
<evidence type="ECO:0000256" key="2">
    <source>
        <dbReference type="ARBA" id="ARBA00012423"/>
    </source>
</evidence>
<evidence type="ECO:0000256" key="7">
    <source>
        <dbReference type="ARBA" id="ARBA00029392"/>
    </source>
</evidence>